<evidence type="ECO:0000256" key="3">
    <source>
        <dbReference type="ARBA" id="ARBA00022833"/>
    </source>
</evidence>
<organism evidence="13 14">
    <name type="scientific">Phytophthora cactorum</name>
    <dbReference type="NCBI Taxonomy" id="29920"/>
    <lineage>
        <taxon>Eukaryota</taxon>
        <taxon>Sar</taxon>
        <taxon>Stramenopiles</taxon>
        <taxon>Oomycota</taxon>
        <taxon>Peronosporomycetes</taxon>
        <taxon>Peronosporales</taxon>
        <taxon>Peronosporaceae</taxon>
        <taxon>Phytophthora</taxon>
    </lineage>
</organism>
<dbReference type="Proteomes" id="UP000760860">
    <property type="component" value="Unassembled WGS sequence"/>
</dbReference>
<comment type="caution">
    <text evidence="13">The sequence shown here is derived from an EMBL/GenBank/DDBJ whole genome shotgun (WGS) entry which is preliminary data.</text>
</comment>
<dbReference type="InterPro" id="IPR013083">
    <property type="entry name" value="Znf_RING/FYVE/PHD"/>
</dbReference>
<dbReference type="EMBL" id="RCMG01000075">
    <property type="protein sequence ID" value="KAG2864663.1"/>
    <property type="molecule type" value="Genomic_DNA"/>
</dbReference>
<evidence type="ECO:0000313" key="11">
    <source>
        <dbReference type="EMBL" id="KAG3225243.1"/>
    </source>
</evidence>
<reference evidence="12" key="3">
    <citation type="submission" date="2021-01" db="EMBL/GenBank/DDBJ databases">
        <title>Phytophthora aleatoria, a newly-described species from Pinus radiata is distinct from Phytophthora cactorum isolates based on comparative genomics.</title>
        <authorList>
            <person name="Mcdougal R."/>
            <person name="Panda P."/>
            <person name="Williams N."/>
            <person name="Studholme D.J."/>
        </authorList>
    </citation>
    <scope>NUCLEOTIDE SEQUENCE</scope>
    <source>
        <strain evidence="12">NZFS 3830</strain>
    </source>
</reference>
<dbReference type="PROSITE" id="PS50089">
    <property type="entry name" value="ZF_RING_2"/>
    <property type="match status" value="1"/>
</dbReference>
<name>A0A329SJU8_9STRA</name>
<feature type="domain" description="RING-type" evidence="6">
    <location>
        <begin position="237"/>
        <end position="275"/>
    </location>
</feature>
<evidence type="ECO:0000256" key="2">
    <source>
        <dbReference type="ARBA" id="ARBA00022771"/>
    </source>
</evidence>
<dbReference type="GO" id="GO:0140082">
    <property type="term" value="F:SUMO-ubiquitin ligase activity"/>
    <property type="evidence" value="ECO:0007669"/>
    <property type="project" value="TreeGrafter"/>
</dbReference>
<dbReference type="EMBL" id="MJFZ01000124">
    <property type="protein sequence ID" value="RAW36950.1"/>
    <property type="molecule type" value="Genomic_DNA"/>
</dbReference>
<reference evidence="13 14" key="1">
    <citation type="submission" date="2018-01" db="EMBL/GenBank/DDBJ databases">
        <title>Draft genome of the strawberry crown rot pathogen Phytophthora cactorum.</title>
        <authorList>
            <person name="Armitage A.D."/>
            <person name="Lysoe E."/>
            <person name="Nellist C.F."/>
            <person name="Harrison R.J."/>
            <person name="Brurberg M.B."/>
        </authorList>
    </citation>
    <scope>NUCLEOTIDE SEQUENCE [LARGE SCALE GENOMIC DNA]</scope>
    <source>
        <strain evidence="13 14">10300</strain>
    </source>
</reference>
<dbReference type="SMART" id="SM00184">
    <property type="entry name" value="RING"/>
    <property type="match status" value="1"/>
</dbReference>
<evidence type="ECO:0000313" key="10">
    <source>
        <dbReference type="EMBL" id="KAG2994205.1"/>
    </source>
</evidence>
<dbReference type="GO" id="GO:0032183">
    <property type="term" value="F:SUMO binding"/>
    <property type="evidence" value="ECO:0007669"/>
    <property type="project" value="TreeGrafter"/>
</dbReference>
<dbReference type="CDD" id="cd16449">
    <property type="entry name" value="RING-HC"/>
    <property type="match status" value="1"/>
</dbReference>
<dbReference type="Proteomes" id="UP000251314">
    <property type="component" value="Unassembled WGS sequence"/>
</dbReference>
<dbReference type="PANTHER" id="PTHR47094">
    <property type="entry name" value="ELFLESS, ISOFORM B"/>
    <property type="match status" value="1"/>
</dbReference>
<dbReference type="SUPFAM" id="SSF57850">
    <property type="entry name" value="RING/U-box"/>
    <property type="match status" value="1"/>
</dbReference>
<dbReference type="EMBL" id="RCMI01000070">
    <property type="protein sequence ID" value="KAG2937988.1"/>
    <property type="molecule type" value="Genomic_DNA"/>
</dbReference>
<dbReference type="OrthoDB" id="6105938at2759"/>
<keyword evidence="2 4" id="KW-0863">Zinc-finger</keyword>
<evidence type="ECO:0000313" key="14">
    <source>
        <dbReference type="Proteomes" id="UP000251314"/>
    </source>
</evidence>
<dbReference type="GO" id="GO:0061630">
    <property type="term" value="F:ubiquitin protein ligase activity"/>
    <property type="evidence" value="ECO:0007669"/>
    <property type="project" value="InterPro"/>
</dbReference>
<dbReference type="Gene3D" id="3.30.40.10">
    <property type="entry name" value="Zinc/RING finger domain, C3HC4 (zinc finger)"/>
    <property type="match status" value="1"/>
</dbReference>
<proteinExistence type="predicted"/>
<dbReference type="Proteomes" id="UP000774804">
    <property type="component" value="Unassembled WGS sequence"/>
</dbReference>
<evidence type="ECO:0000313" key="7">
    <source>
        <dbReference type="EMBL" id="KAG2864663.1"/>
    </source>
</evidence>
<dbReference type="EMBL" id="JAENGZ010000035">
    <property type="protein sequence ID" value="KAG6972417.1"/>
    <property type="molecule type" value="Genomic_DNA"/>
</dbReference>
<dbReference type="GO" id="GO:0033768">
    <property type="term" value="C:SUMO-targeted ubiquitin ligase complex"/>
    <property type="evidence" value="ECO:0007669"/>
    <property type="project" value="TreeGrafter"/>
</dbReference>
<protein>
    <recommendedName>
        <fullName evidence="6">RING-type domain-containing protein</fullName>
    </recommendedName>
</protein>
<evidence type="ECO:0000259" key="6">
    <source>
        <dbReference type="PROSITE" id="PS50089"/>
    </source>
</evidence>
<evidence type="ECO:0000313" key="9">
    <source>
        <dbReference type="EMBL" id="KAG2950156.1"/>
    </source>
</evidence>
<feature type="compositionally biased region" description="Low complexity" evidence="5">
    <location>
        <begin position="11"/>
        <end position="26"/>
    </location>
</feature>
<dbReference type="PANTHER" id="PTHR47094:SF1">
    <property type="entry name" value="RING-TYPE E3 UBIQUITIN TRANSFERASE"/>
    <property type="match status" value="1"/>
</dbReference>
<dbReference type="GO" id="GO:0008270">
    <property type="term" value="F:zinc ion binding"/>
    <property type="evidence" value="ECO:0007669"/>
    <property type="project" value="UniProtKB-KW"/>
</dbReference>
<dbReference type="EMBL" id="RCMV01000089">
    <property type="protein sequence ID" value="KAG3225243.1"/>
    <property type="molecule type" value="Genomic_DNA"/>
</dbReference>
<evidence type="ECO:0000256" key="5">
    <source>
        <dbReference type="SAM" id="MobiDB-lite"/>
    </source>
</evidence>
<evidence type="ECO:0000313" key="8">
    <source>
        <dbReference type="EMBL" id="KAG2937988.1"/>
    </source>
</evidence>
<dbReference type="STRING" id="29920.A0A329SJU8"/>
<dbReference type="Pfam" id="PF13923">
    <property type="entry name" value="zf-C3HC4_2"/>
    <property type="match status" value="1"/>
</dbReference>
<dbReference type="GO" id="GO:0006511">
    <property type="term" value="P:ubiquitin-dependent protein catabolic process"/>
    <property type="evidence" value="ECO:0007669"/>
    <property type="project" value="TreeGrafter"/>
</dbReference>
<feature type="compositionally biased region" description="Low complexity" evidence="5">
    <location>
        <begin position="70"/>
        <end position="88"/>
    </location>
</feature>
<dbReference type="EMBL" id="RCMK01000076">
    <property type="protein sequence ID" value="KAG2950156.1"/>
    <property type="molecule type" value="Genomic_DNA"/>
</dbReference>
<feature type="region of interest" description="Disordered" evidence="5">
    <location>
        <begin position="70"/>
        <end position="102"/>
    </location>
</feature>
<keyword evidence="14" id="KW-1185">Reference proteome</keyword>
<dbReference type="Proteomes" id="UP000697107">
    <property type="component" value="Unassembled WGS sequence"/>
</dbReference>
<feature type="region of interest" description="Disordered" evidence="5">
    <location>
        <begin position="177"/>
        <end position="200"/>
    </location>
</feature>
<dbReference type="Proteomes" id="UP000735874">
    <property type="component" value="Unassembled WGS sequence"/>
</dbReference>
<dbReference type="Proteomes" id="UP000736787">
    <property type="component" value="Unassembled WGS sequence"/>
</dbReference>
<dbReference type="PROSITE" id="PS00518">
    <property type="entry name" value="ZF_RING_1"/>
    <property type="match status" value="1"/>
</dbReference>
<dbReference type="InterPro" id="IPR049627">
    <property type="entry name" value="SLX8"/>
</dbReference>
<reference evidence="7" key="2">
    <citation type="submission" date="2018-10" db="EMBL/GenBank/DDBJ databases">
        <title>Effector identification in a new, highly contiguous assembly of the strawberry crown rot pathogen Phytophthora cactorum.</title>
        <authorList>
            <person name="Armitage A.D."/>
            <person name="Nellist C.F."/>
            <person name="Bates H."/>
            <person name="Vickerstaff R.J."/>
            <person name="Harrison R.J."/>
        </authorList>
    </citation>
    <scope>NUCLEOTIDE SEQUENCE</scope>
    <source>
        <strain evidence="7">15-7</strain>
        <strain evidence="8">4032</strain>
        <strain evidence="9">4040</strain>
        <strain evidence="10">P415</strain>
        <strain evidence="11">P421</strain>
    </source>
</reference>
<dbReference type="VEuPathDB" id="FungiDB:PC110_g6748"/>
<evidence type="ECO:0000313" key="13">
    <source>
        <dbReference type="EMBL" id="RAW36950.1"/>
    </source>
</evidence>
<evidence type="ECO:0000313" key="12">
    <source>
        <dbReference type="EMBL" id="KAG6972417.1"/>
    </source>
</evidence>
<feature type="region of interest" description="Disordered" evidence="5">
    <location>
        <begin position="1"/>
        <end position="50"/>
    </location>
</feature>
<keyword evidence="3" id="KW-0862">Zinc</keyword>
<evidence type="ECO:0000256" key="4">
    <source>
        <dbReference type="PROSITE-ProRule" id="PRU00175"/>
    </source>
</evidence>
<dbReference type="EMBL" id="RCML01000063">
    <property type="protein sequence ID" value="KAG2994205.1"/>
    <property type="molecule type" value="Genomic_DNA"/>
</dbReference>
<dbReference type="Proteomes" id="UP000688947">
    <property type="component" value="Unassembled WGS sequence"/>
</dbReference>
<keyword evidence="1" id="KW-0479">Metal-binding</keyword>
<dbReference type="InterPro" id="IPR017907">
    <property type="entry name" value="Znf_RING_CS"/>
</dbReference>
<evidence type="ECO:0000256" key="1">
    <source>
        <dbReference type="ARBA" id="ARBA00022723"/>
    </source>
</evidence>
<gene>
    <name evidence="12" type="ORF">JG687_00001466</name>
    <name evidence="13" type="ORF">PC110_g6748</name>
    <name evidence="7" type="ORF">PC113_g4392</name>
    <name evidence="8" type="ORF">PC115_g3949</name>
    <name evidence="9" type="ORF">PC117_g4690</name>
    <name evidence="10" type="ORF">PC118_g3643</name>
    <name evidence="11" type="ORF">PC129_g4150</name>
</gene>
<sequence>MRLPEVAVTTASHSSSSASPARNSSSVRLLRPSSGVLAPPSAADAGSGGWTLPPLNQFMTLPRRFMPSSFGASVDSSTVSSPSSSGTDTDNRNRNALGSTANGVAMGNLLNDEEEDWEADNHFVLPHMVHFQDVRDSNGAATGPVNQPEEIDLTISSEEDEDGGQNAADNGDIIEILDSSGVPQPVPLPRKRRRPGANKLLEPKRQRMTDMMRSADSTNINLQNSEVVEEFKRRLKCSICLDVLEDMTSTLCGHIFCAGCIHQAIRANGKCPLCQRRLHLKDTHRLFF</sequence>
<dbReference type="AlphaFoldDB" id="A0A329SJU8"/>
<accession>A0A329SJU8</accession>
<dbReference type="InterPro" id="IPR001841">
    <property type="entry name" value="Znf_RING"/>
</dbReference>